<dbReference type="AlphaFoldDB" id="A0ABD0RK94"/>
<dbReference type="GO" id="GO:0005634">
    <property type="term" value="C:nucleus"/>
    <property type="evidence" value="ECO:0007669"/>
    <property type="project" value="UniProtKB-SubCell"/>
</dbReference>
<organism evidence="6 7">
    <name type="scientific">Cirrhinus mrigala</name>
    <name type="common">Mrigala</name>
    <dbReference type="NCBI Taxonomy" id="683832"/>
    <lineage>
        <taxon>Eukaryota</taxon>
        <taxon>Metazoa</taxon>
        <taxon>Chordata</taxon>
        <taxon>Craniata</taxon>
        <taxon>Vertebrata</taxon>
        <taxon>Euteleostomi</taxon>
        <taxon>Actinopterygii</taxon>
        <taxon>Neopterygii</taxon>
        <taxon>Teleostei</taxon>
        <taxon>Ostariophysi</taxon>
        <taxon>Cypriniformes</taxon>
        <taxon>Cyprinidae</taxon>
        <taxon>Labeoninae</taxon>
        <taxon>Labeonini</taxon>
        <taxon>Cirrhinus</taxon>
    </lineage>
</organism>
<evidence type="ECO:0000256" key="3">
    <source>
        <dbReference type="ARBA" id="ARBA00023163"/>
    </source>
</evidence>
<feature type="compositionally biased region" description="Pro residues" evidence="5">
    <location>
        <begin position="33"/>
        <end position="47"/>
    </location>
</feature>
<evidence type="ECO:0000313" key="7">
    <source>
        <dbReference type="Proteomes" id="UP001529510"/>
    </source>
</evidence>
<keyword evidence="2" id="KW-0805">Transcription regulation</keyword>
<gene>
    <name evidence="6" type="ORF">M9458_007333</name>
</gene>
<evidence type="ECO:0000313" key="6">
    <source>
        <dbReference type="EMBL" id="KAL0198793.1"/>
    </source>
</evidence>
<sequence length="69" mass="6894">SAPASPNHSGVLSAHSSGVQTPDSLSREGSPVPMEPEPASAPPPAAAPAPAVQPKLAVIQEARFTQNTT</sequence>
<dbReference type="PANTHER" id="PTHR45881:SF3">
    <property type="entry name" value="FORKHEAD BOX PROTEIN K2"/>
    <property type="match status" value="1"/>
</dbReference>
<reference evidence="6 7" key="1">
    <citation type="submission" date="2024-05" db="EMBL/GenBank/DDBJ databases">
        <title>Genome sequencing and assembly of Indian major carp, Cirrhinus mrigala (Hamilton, 1822).</title>
        <authorList>
            <person name="Mohindra V."/>
            <person name="Chowdhury L.M."/>
            <person name="Lal K."/>
            <person name="Jena J.K."/>
        </authorList>
    </citation>
    <scope>NUCLEOTIDE SEQUENCE [LARGE SCALE GENOMIC DNA]</scope>
    <source>
        <strain evidence="6">CM1030</strain>
        <tissue evidence="6">Blood</tissue>
    </source>
</reference>
<dbReference type="PANTHER" id="PTHR45881">
    <property type="entry name" value="CHECKPOINT SUPPRESSOR 1-LIKE, ISOFORM A-RELATED"/>
    <property type="match status" value="1"/>
</dbReference>
<evidence type="ECO:0000256" key="2">
    <source>
        <dbReference type="ARBA" id="ARBA00023015"/>
    </source>
</evidence>
<keyword evidence="4" id="KW-0539">Nucleus</keyword>
<keyword evidence="7" id="KW-1185">Reference proteome</keyword>
<dbReference type="EMBL" id="JAMKFB020000003">
    <property type="protein sequence ID" value="KAL0198793.1"/>
    <property type="molecule type" value="Genomic_DNA"/>
</dbReference>
<feature type="region of interest" description="Disordered" evidence="5">
    <location>
        <begin position="1"/>
        <end position="54"/>
    </location>
</feature>
<feature type="non-terminal residue" evidence="6">
    <location>
        <position position="69"/>
    </location>
</feature>
<evidence type="ECO:0000256" key="4">
    <source>
        <dbReference type="ARBA" id="ARBA00023242"/>
    </source>
</evidence>
<feature type="compositionally biased region" description="Polar residues" evidence="5">
    <location>
        <begin position="1"/>
        <end position="24"/>
    </location>
</feature>
<proteinExistence type="predicted"/>
<name>A0ABD0RK94_CIRMR</name>
<comment type="caution">
    <text evidence="6">The sequence shown here is derived from an EMBL/GenBank/DDBJ whole genome shotgun (WGS) entry which is preliminary data.</text>
</comment>
<dbReference type="Proteomes" id="UP001529510">
    <property type="component" value="Unassembled WGS sequence"/>
</dbReference>
<comment type="subcellular location">
    <subcellularLocation>
        <location evidence="1">Nucleus</location>
    </subcellularLocation>
</comment>
<keyword evidence="3" id="KW-0804">Transcription</keyword>
<feature type="non-terminal residue" evidence="6">
    <location>
        <position position="1"/>
    </location>
</feature>
<protein>
    <submittedName>
        <fullName evidence="6">Uncharacterized protein</fullName>
    </submittedName>
</protein>
<evidence type="ECO:0000256" key="5">
    <source>
        <dbReference type="SAM" id="MobiDB-lite"/>
    </source>
</evidence>
<accession>A0ABD0RK94</accession>
<evidence type="ECO:0000256" key="1">
    <source>
        <dbReference type="ARBA" id="ARBA00004123"/>
    </source>
</evidence>